<dbReference type="Proteomes" id="UP000185608">
    <property type="component" value="Chromosome"/>
</dbReference>
<evidence type="ECO:0000313" key="2">
    <source>
        <dbReference type="EMBL" id="AOW80660.1"/>
    </source>
</evidence>
<reference evidence="2 4" key="1">
    <citation type="submission" date="2016-06" db="EMBL/GenBank/DDBJ databases">
        <title>Discovery of anaerobic lithoheterotrophic haloarchaeon capable of sulfur respiration by hydrogen and formate.</title>
        <authorList>
            <person name="Sorokin D.Y."/>
            <person name="Kublanov I.V."/>
            <person name="Roman P."/>
            <person name="Sinninghe Damste J.S."/>
            <person name="Golyshin P.N."/>
            <person name="Rojo D."/>
            <person name="Ciordia S."/>
            <person name="Mena Md.C."/>
            <person name="Ferrer M."/>
            <person name="Smedile F."/>
            <person name="Messina E."/>
            <person name="La Cono V."/>
            <person name="Yakimov M.M."/>
        </authorList>
    </citation>
    <scope>NUCLEOTIDE SEQUENCE [LARGE SCALE GENOMIC DNA]</scope>
    <source>
        <strain evidence="2 4">HTSR1</strain>
    </source>
</reference>
<evidence type="ECO:0000313" key="4">
    <source>
        <dbReference type="Proteomes" id="UP000185608"/>
    </source>
</evidence>
<evidence type="ECO:0000256" key="1">
    <source>
        <dbReference type="SAM" id="MobiDB-lite"/>
    </source>
</evidence>
<dbReference type="KEGG" id="halh:HTSR_1484"/>
<dbReference type="AlphaFoldDB" id="A0A1D8S5N4"/>
<dbReference type="KEGG" id="hhsr:HSR6_1556"/>
<evidence type="ECO:0000313" key="5">
    <source>
        <dbReference type="Proteomes" id="UP000186165"/>
    </source>
</evidence>
<dbReference type="Proteomes" id="UP000186165">
    <property type="component" value="Chromosome"/>
</dbReference>
<keyword evidence="5" id="KW-1185">Reference proteome</keyword>
<dbReference type="InterPro" id="IPR018664">
    <property type="entry name" value="DUF2103_metal-binding"/>
</dbReference>
<dbReference type="OrthoDB" id="50478at2157"/>
<reference evidence="3" key="3">
    <citation type="journal article" date="2017" name="ISME J.">
        <title>Discovery of anaerobic lithoheterotrophic haloarchaea, ubiquitous in hypersaline habitats.</title>
        <authorList>
            <person name="Sorokin D.Y."/>
            <person name="Messina E."/>
            <person name="Smedile F."/>
            <person name="Roman P."/>
            <person name="Damste J.S.S."/>
            <person name="Ciordia S."/>
            <person name="Mena M.C."/>
            <person name="Ferrer M."/>
            <person name="Golyshin P.N."/>
            <person name="Kublanov I.V."/>
            <person name="Samarov N.I."/>
            <person name="Toshchakov S.V."/>
            <person name="La Cono V."/>
            <person name="Yakimov M.M."/>
        </authorList>
    </citation>
    <scope>NUCLEOTIDE SEQUENCE</scope>
    <source>
        <strain evidence="3">HSR6</strain>
    </source>
</reference>
<sequence>MACRRCGRPLDRPGDYCLSCDTANADAVVLAVEPDRATLTMLYEERVLGVTEIPTTPETESTLSTVQVRNFAGRIADEIRRKRPDSVYVTGDRTVIQALRKQIHYPVYRVPESEPVETVLQRRGEAELDVIDAPPREKIGGSHSTVIGGRDGQRAIETIAGHPNVKKVVPGPIDAGGSGSRTGTRAKVSRSDENGNLRLVLRDGSSVQENRVVTTARDRETGERVREDLNEALIDADLRES</sequence>
<dbReference type="Pfam" id="PF09876">
    <property type="entry name" value="DUF2103"/>
    <property type="match status" value="1"/>
</dbReference>
<dbReference type="EMBL" id="CP016804">
    <property type="protein sequence ID" value="APE95999.1"/>
    <property type="molecule type" value="Genomic_DNA"/>
</dbReference>
<dbReference type="EMBL" id="CP016070">
    <property type="protein sequence ID" value="AOW80660.1"/>
    <property type="molecule type" value="Genomic_DNA"/>
</dbReference>
<reference evidence="5" key="2">
    <citation type="submission" date="2016-08" db="EMBL/GenBank/DDBJ databases">
        <title>Discovery of first anaerobic lithoheterotrophic haloarchae widely represented in hypersaline habitats.</title>
        <authorList>
            <person name="Sorokin D.Y."/>
            <person name="Kublanov I.V."/>
            <person name="Roman P."/>
            <person name="Sinninghe Damste J.S."/>
            <person name="Golyshin P.N."/>
            <person name="Rojo D."/>
            <person name="Ciordia S."/>
            <person name="Mena Md.C."/>
            <person name="Ferrer M."/>
            <person name="Smedile F."/>
            <person name="Messina E."/>
            <person name="La Cono V."/>
            <person name="Yakimov M.M."/>
        </authorList>
    </citation>
    <scope>NUCLEOTIDE SEQUENCE [LARGE SCALE GENOMIC DNA]</scope>
    <source>
        <strain evidence="5">HSR6</strain>
    </source>
</reference>
<organism evidence="2 4">
    <name type="scientific">Halodesulfurarchaeum formicicum</name>
    <dbReference type="NCBI Taxonomy" id="1873524"/>
    <lineage>
        <taxon>Archaea</taxon>
        <taxon>Methanobacteriati</taxon>
        <taxon>Methanobacteriota</taxon>
        <taxon>Stenosarchaea group</taxon>
        <taxon>Halobacteria</taxon>
        <taxon>Halobacteriales</taxon>
        <taxon>Halobacteriaceae</taxon>
        <taxon>Halodesulfurarchaeum</taxon>
    </lineage>
</organism>
<dbReference type="GeneID" id="30418083"/>
<proteinExistence type="predicted"/>
<dbReference type="RefSeq" id="WP_070365337.1">
    <property type="nucleotide sequence ID" value="NZ_CP016070.1"/>
</dbReference>
<name>A0A1D8S5N4_9EURY</name>
<accession>A0A1D8S5N4</accession>
<feature type="region of interest" description="Disordered" evidence="1">
    <location>
        <begin position="169"/>
        <end position="192"/>
    </location>
</feature>
<protein>
    <submittedName>
        <fullName evidence="2">Metal-binding protein</fullName>
    </submittedName>
</protein>
<evidence type="ECO:0000313" key="3">
    <source>
        <dbReference type="EMBL" id="APE95999.1"/>
    </source>
</evidence>
<dbReference type="PATRIC" id="fig|1855411.3.peg.1488"/>
<gene>
    <name evidence="3" type="ORF">HSR6_1556</name>
    <name evidence="2" type="ORF">HTSR_1484</name>
</gene>
<accession>A0A1J1AE49</accession>
<dbReference type="STRING" id="1873524.HSR6_1556"/>